<sequence length="508" mass="56743">MRQGKLIQIFTLSATVMALAGCGTITPSPLTQDELNQTNRTDKSMASSAVEPIDGPLTLDEAMARALKYNLDRRTRLMEEALSMNQLEMAEFDALPKLVAQAGYTARDKERATYSSQYTPNQVVSSFQTSSYSSERNHGTADLGLTWSLLDASVGYYGGKQQAERVLIAAEKRRKAMHVLMQDVRTAYWRAASAQQLRSQVQQTIANAESALADSRKVEAERVRNPMDALRYQRQLLENLRLLESIEQELASAQVDLAALVNAPLGQPITIAETSLALSEDSMLTLPIQRLEDFALENNADLREQHYNSRIARQEVQKTMARMFPNLNFNYGFKYDADQYLVHNNWNEAGLQLSFNLFNILTAPTQTKLAEAGVKLADQRRVASQMAVITQLHLARLQLINARKQFLRADSVYETDVRIASLVRSRANAQAQSKLDEVANDTAAILSLLRRYQALAQVNVAENRLIANLGLEPRLGSTDALKLKELTQQISMNNRQPWAPLLSGAEKP</sequence>
<dbReference type="Gene3D" id="1.20.1600.10">
    <property type="entry name" value="Outer membrane efflux proteins (OEP)"/>
    <property type="match status" value="1"/>
</dbReference>
<keyword evidence="4" id="KW-1185">Reference proteome</keyword>
<dbReference type="Proteomes" id="UP001302257">
    <property type="component" value="Chromosome"/>
</dbReference>
<dbReference type="PANTHER" id="PTHR30203:SF29">
    <property type="entry name" value="PROTEIN CYAE"/>
    <property type="match status" value="1"/>
</dbReference>
<organism evidence="3 4">
    <name type="scientific">Rhodoferax mekongensis</name>
    <dbReference type="NCBI Taxonomy" id="3068341"/>
    <lineage>
        <taxon>Bacteria</taxon>
        <taxon>Pseudomonadati</taxon>
        <taxon>Pseudomonadota</taxon>
        <taxon>Betaproteobacteria</taxon>
        <taxon>Burkholderiales</taxon>
        <taxon>Comamonadaceae</taxon>
        <taxon>Rhodoferax</taxon>
    </lineage>
</organism>
<keyword evidence="2" id="KW-0732">Signal</keyword>
<feature type="chain" id="PRO_5046330906" evidence="2">
    <location>
        <begin position="21"/>
        <end position="508"/>
    </location>
</feature>
<dbReference type="SUPFAM" id="SSF56954">
    <property type="entry name" value="Outer membrane efflux proteins (OEP)"/>
    <property type="match status" value="1"/>
</dbReference>
<dbReference type="PANTHER" id="PTHR30203">
    <property type="entry name" value="OUTER MEMBRANE CATION EFFLUX PROTEIN"/>
    <property type="match status" value="1"/>
</dbReference>
<gene>
    <name evidence="3" type="ORF">RAN89_12570</name>
</gene>
<dbReference type="EMBL" id="CP132507">
    <property type="protein sequence ID" value="WNO03748.1"/>
    <property type="molecule type" value="Genomic_DNA"/>
</dbReference>
<evidence type="ECO:0000256" key="2">
    <source>
        <dbReference type="SAM" id="SignalP"/>
    </source>
</evidence>
<evidence type="ECO:0000313" key="3">
    <source>
        <dbReference type="EMBL" id="WNO03748.1"/>
    </source>
</evidence>
<evidence type="ECO:0000256" key="1">
    <source>
        <dbReference type="SAM" id="MobiDB-lite"/>
    </source>
</evidence>
<accession>A0ABZ0AVT1</accession>
<feature type="compositionally biased region" description="Polar residues" evidence="1">
    <location>
        <begin position="27"/>
        <end position="47"/>
    </location>
</feature>
<feature type="signal peptide" evidence="2">
    <location>
        <begin position="1"/>
        <end position="20"/>
    </location>
</feature>
<dbReference type="InterPro" id="IPR010131">
    <property type="entry name" value="MdtP/NodT-like"/>
</dbReference>
<protein>
    <submittedName>
        <fullName evidence="3">TolC family protein</fullName>
    </submittedName>
</protein>
<name>A0ABZ0AVT1_9BURK</name>
<dbReference type="RefSeq" id="WP_313866631.1">
    <property type="nucleotide sequence ID" value="NZ_CP132507.1"/>
</dbReference>
<dbReference type="PROSITE" id="PS51257">
    <property type="entry name" value="PROKAR_LIPOPROTEIN"/>
    <property type="match status" value="1"/>
</dbReference>
<reference evidence="3 4" key="1">
    <citation type="submission" date="2023-08" db="EMBL/GenBank/DDBJ databases">
        <title>Rhodoferax potami sp. nov. and Rhodoferax mekongensis sp. nov., isolated from the Mekong River in Thailand.</title>
        <authorList>
            <person name="Kitikhun S."/>
            <person name="Charoenyingcharoen P."/>
            <person name="Siriarchawattana P."/>
            <person name="Likhitrattanapisal S."/>
            <person name="Nilsakha T."/>
            <person name="Chanpet A."/>
            <person name="Rattanawaree P."/>
            <person name="Ingsriswang S."/>
        </authorList>
    </citation>
    <scope>NUCLEOTIDE SEQUENCE [LARGE SCALE GENOMIC DNA]</scope>
    <source>
        <strain evidence="3 4">TBRC 17307</strain>
    </source>
</reference>
<proteinExistence type="predicted"/>
<feature type="region of interest" description="Disordered" evidence="1">
    <location>
        <begin position="27"/>
        <end position="50"/>
    </location>
</feature>
<evidence type="ECO:0000313" key="4">
    <source>
        <dbReference type="Proteomes" id="UP001302257"/>
    </source>
</evidence>